<dbReference type="Gene3D" id="3.30.429.10">
    <property type="entry name" value="Macrophage Migration Inhibitory Factor"/>
    <property type="match status" value="1"/>
</dbReference>
<proteinExistence type="predicted"/>
<dbReference type="Proteomes" id="UP001139293">
    <property type="component" value="Unassembled WGS sequence"/>
</dbReference>
<dbReference type="Pfam" id="PF08921">
    <property type="entry name" value="DUF1904"/>
    <property type="match status" value="1"/>
</dbReference>
<organism evidence="1 2">
    <name type="scientific">Shewanella pneumatophori</name>
    <dbReference type="NCBI Taxonomy" id="314092"/>
    <lineage>
        <taxon>Bacteria</taxon>
        <taxon>Pseudomonadati</taxon>
        <taxon>Pseudomonadota</taxon>
        <taxon>Gammaproteobacteria</taxon>
        <taxon>Alteromonadales</taxon>
        <taxon>Shewanellaceae</taxon>
        <taxon>Shewanella</taxon>
    </lineage>
</organism>
<evidence type="ECO:0000313" key="2">
    <source>
        <dbReference type="Proteomes" id="UP001139293"/>
    </source>
</evidence>
<reference evidence="1" key="1">
    <citation type="submission" date="2022-01" db="EMBL/GenBank/DDBJ databases">
        <title>Whole genome-based taxonomy of the Shewanellaceae.</title>
        <authorList>
            <person name="Martin-Rodriguez A.J."/>
        </authorList>
    </citation>
    <scope>NUCLEOTIDE SEQUENCE</scope>
    <source>
        <strain evidence="1">KCTC 23973</strain>
    </source>
</reference>
<accession>A0A9X1ZA56</accession>
<dbReference type="AlphaFoldDB" id="A0A9X1ZA56"/>
<gene>
    <name evidence="1" type="ORF">L2740_01605</name>
</gene>
<dbReference type="InterPro" id="IPR014347">
    <property type="entry name" value="Tautomerase/MIF_sf"/>
</dbReference>
<dbReference type="RefSeq" id="WP_248948219.1">
    <property type="nucleotide sequence ID" value="NZ_JAKILB010000001.1"/>
</dbReference>
<name>A0A9X1ZA56_9GAMM</name>
<dbReference type="EMBL" id="JAKILB010000001">
    <property type="protein sequence ID" value="MCL1137262.1"/>
    <property type="molecule type" value="Genomic_DNA"/>
</dbReference>
<comment type="caution">
    <text evidence="1">The sequence shown here is derived from an EMBL/GenBank/DDBJ whole genome shotgun (WGS) entry which is preliminary data.</text>
</comment>
<dbReference type="InterPro" id="IPR015017">
    <property type="entry name" value="DUF1904"/>
</dbReference>
<protein>
    <submittedName>
        <fullName evidence="1">DUF1904 domain-containing protein</fullName>
    </submittedName>
</protein>
<sequence>MPHIRVSGLPELVVAKLSESLLEALADVCQAKPDSFILDWINTSQYRHGVKINDIAQVEVLWFPKDPETHHRAEKVIREAVLKAYPNAKQVIVMFRQLAPSTYYKDGQHY</sequence>
<keyword evidence="2" id="KW-1185">Reference proteome</keyword>
<evidence type="ECO:0000313" key="1">
    <source>
        <dbReference type="EMBL" id="MCL1137262.1"/>
    </source>
</evidence>
<dbReference type="SUPFAM" id="SSF55331">
    <property type="entry name" value="Tautomerase/MIF"/>
    <property type="match status" value="1"/>
</dbReference>